<evidence type="ECO:0000313" key="2">
    <source>
        <dbReference type="Proteomes" id="UP000475214"/>
    </source>
</evidence>
<dbReference type="EMBL" id="JAAGOA010000008">
    <property type="protein sequence ID" value="NEE01191.1"/>
    <property type="molecule type" value="Genomic_DNA"/>
</dbReference>
<gene>
    <name evidence="1" type="ORF">G1H10_13540</name>
</gene>
<accession>A0A6L9S925</accession>
<reference evidence="1 2" key="1">
    <citation type="submission" date="2020-02" db="EMBL/GenBank/DDBJ databases">
        <authorList>
            <person name="Li X.-J."/>
            <person name="Han X.-M."/>
        </authorList>
    </citation>
    <scope>NUCLEOTIDE SEQUENCE [LARGE SCALE GENOMIC DNA]</scope>
    <source>
        <strain evidence="1 2">CCTCC AB 2017055</strain>
    </source>
</reference>
<evidence type="ECO:0008006" key="3">
    <source>
        <dbReference type="Google" id="ProtNLM"/>
    </source>
</evidence>
<dbReference type="Proteomes" id="UP000475214">
    <property type="component" value="Unassembled WGS sequence"/>
</dbReference>
<keyword evidence="2" id="KW-1185">Reference proteome</keyword>
<evidence type="ECO:0000313" key="1">
    <source>
        <dbReference type="EMBL" id="NEE01191.1"/>
    </source>
</evidence>
<dbReference type="RefSeq" id="WP_163738333.1">
    <property type="nucleotide sequence ID" value="NZ_JAAGOA010000008.1"/>
</dbReference>
<comment type="caution">
    <text evidence="1">The sequence shown here is derived from an EMBL/GenBank/DDBJ whole genome shotgun (WGS) entry which is preliminary data.</text>
</comment>
<dbReference type="AlphaFoldDB" id="A0A6L9S925"/>
<protein>
    <recommendedName>
        <fullName evidence="3">DUF4913 domain-containing protein</fullName>
    </recommendedName>
</protein>
<organism evidence="1 2">
    <name type="scientific">Phytoactinopolyspora halotolerans</name>
    <dbReference type="NCBI Taxonomy" id="1981512"/>
    <lineage>
        <taxon>Bacteria</taxon>
        <taxon>Bacillati</taxon>
        <taxon>Actinomycetota</taxon>
        <taxon>Actinomycetes</taxon>
        <taxon>Jiangellales</taxon>
        <taxon>Jiangellaceae</taxon>
        <taxon>Phytoactinopolyspora</taxon>
    </lineage>
</organism>
<sequence>MTNGADGGFSDDQIEELVAEMLGAPAARPVRWAYLYADDAEHMLTDLAQWVCWLVARYQLDGRELPSCWWRHGALIEELTGLWGAWRVAYEGQAAAAMAEWHRIFAETRERIREWAARTGCSALEHRAGTPQPWVADEHDEWWQAFTTGVREAQIAEPARSVSEGDT</sequence>
<proteinExistence type="predicted"/>
<name>A0A6L9S925_9ACTN</name>